<dbReference type="AlphaFoldDB" id="A0A0V0QRS9"/>
<comment type="caution">
    <text evidence="1">The sequence shown here is derived from an EMBL/GenBank/DDBJ whole genome shotgun (WGS) entry which is preliminary data.</text>
</comment>
<accession>A0A0V0QRS9</accession>
<name>A0A0V0QRS9_PSEPJ</name>
<keyword evidence="2" id="KW-1185">Reference proteome</keyword>
<dbReference type="Proteomes" id="UP000054937">
    <property type="component" value="Unassembled WGS sequence"/>
</dbReference>
<reference evidence="1 2" key="1">
    <citation type="journal article" date="2015" name="Sci. Rep.">
        <title>Genome of the facultative scuticociliatosis pathogen Pseudocohnilembus persalinus provides insight into its virulence through horizontal gene transfer.</title>
        <authorList>
            <person name="Xiong J."/>
            <person name="Wang G."/>
            <person name="Cheng J."/>
            <person name="Tian M."/>
            <person name="Pan X."/>
            <person name="Warren A."/>
            <person name="Jiang C."/>
            <person name="Yuan D."/>
            <person name="Miao W."/>
        </authorList>
    </citation>
    <scope>NUCLEOTIDE SEQUENCE [LARGE SCALE GENOMIC DNA]</scope>
    <source>
        <strain evidence="1">36N120E</strain>
    </source>
</reference>
<proteinExistence type="predicted"/>
<gene>
    <name evidence="1" type="ORF">PPERSA_06660</name>
</gene>
<evidence type="ECO:0000313" key="2">
    <source>
        <dbReference type="Proteomes" id="UP000054937"/>
    </source>
</evidence>
<sequence length="161" mass="19149">MSDLLQCSIIVDDQILIWEDNLQKNVIGSKKFVPFITEQQIKEKYYHEIMVEKNDQVDIRNIIKKERNLILHKKKIIMIEFYTDNIPIQQTLIQLIQLMGGKIMVTKVGEYILEKNLLKADFVIAEQNLFSVRESYFKKIMKNKQKNQIPLDLALQKFIDY</sequence>
<dbReference type="InParanoid" id="A0A0V0QRS9"/>
<organism evidence="1 2">
    <name type="scientific">Pseudocohnilembus persalinus</name>
    <name type="common">Ciliate</name>
    <dbReference type="NCBI Taxonomy" id="266149"/>
    <lineage>
        <taxon>Eukaryota</taxon>
        <taxon>Sar</taxon>
        <taxon>Alveolata</taxon>
        <taxon>Ciliophora</taxon>
        <taxon>Intramacronucleata</taxon>
        <taxon>Oligohymenophorea</taxon>
        <taxon>Scuticociliatia</taxon>
        <taxon>Philasterida</taxon>
        <taxon>Pseudocohnilembidae</taxon>
        <taxon>Pseudocohnilembus</taxon>
    </lineage>
</organism>
<protein>
    <submittedName>
        <fullName evidence="1">Uncharacterized protein</fullName>
    </submittedName>
</protein>
<evidence type="ECO:0000313" key="1">
    <source>
        <dbReference type="EMBL" id="KRX05026.1"/>
    </source>
</evidence>
<dbReference type="EMBL" id="LDAU01000110">
    <property type="protein sequence ID" value="KRX05026.1"/>
    <property type="molecule type" value="Genomic_DNA"/>
</dbReference>